<evidence type="ECO:0000313" key="3">
    <source>
        <dbReference type="EMBL" id="ACQ67993.1"/>
    </source>
</evidence>
<evidence type="ECO:0000259" key="2">
    <source>
        <dbReference type="Pfam" id="PF04917"/>
    </source>
</evidence>
<feature type="region of interest" description="Disordered" evidence="1">
    <location>
        <begin position="1"/>
        <end position="26"/>
    </location>
</feature>
<sequence>MNKTFPSHPSYRGSGDVFKRPPQPEKKTMLPLLTSTVVAVKPRIDATLRWIYQKTFSARDRIAFYDMLAFLLDNNKSLQQAFIDMRHVVTDFGRKHHPCSVLLTDCLSAIDEGQSAFEKVLLEWVPVQEATLMGSGMLSGKLSDALRRASQFNDASKQYIADHRDELLNFPLPYRITPSLLMKNGYLQQGFSEKNGLGQQYVTGVVKNSQKNPPALQALTCSVQGAPLSEKGMRRIATQITGMGGYVDGKNIAIGAYGGWTSDPRDFGLDCRHGHIAMALSSEILGSVLQESDRLYRFQVKHRPELNRMHTHIDMGGNDITHSGRINASGNITTTGTVRGGTVQLDQISISGHRCTPDGLLSRDASGALLSCQSGVWKGAGGGNLSRAGVNALSVESTGDFHFVLVSISSRFFAVDGSHTAMANFTLSLNGRVREQITNRLNVRKTGGGGHYWGYDTVGVVQKQYRLTIAQGDHLRGALSSAHYHLSSDIRIDLSN</sequence>
<dbReference type="eggNOG" id="COG2165">
    <property type="taxonomic scope" value="Bacteria"/>
</dbReference>
<proteinExistence type="predicted"/>
<dbReference type="EMBL" id="CP001277">
    <property type="protein sequence ID" value="ACQ67993.1"/>
    <property type="molecule type" value="Genomic_DNA"/>
</dbReference>
<dbReference type="HOGENOM" id="CLU_549539_0_0_6"/>
<protein>
    <submittedName>
        <fullName evidence="3">PilV type IV pilus minor pilin subunit, shufflon protein</fullName>
    </submittedName>
</protein>
<evidence type="ECO:0000256" key="1">
    <source>
        <dbReference type="SAM" id="MobiDB-lite"/>
    </source>
</evidence>
<gene>
    <name evidence="3" type="primary">pilV_2</name>
    <name evidence="3" type="ordered locus">HDEF_1352</name>
</gene>
<evidence type="ECO:0000313" key="4">
    <source>
        <dbReference type="Proteomes" id="UP000002334"/>
    </source>
</evidence>
<dbReference type="Proteomes" id="UP000002334">
    <property type="component" value="Chromosome"/>
</dbReference>
<organism evidence="3 4">
    <name type="scientific">Hamiltonella defensa subsp. Acyrthosiphon pisum (strain 5AT)</name>
    <dbReference type="NCBI Taxonomy" id="572265"/>
    <lineage>
        <taxon>Bacteria</taxon>
        <taxon>Pseudomonadati</taxon>
        <taxon>Pseudomonadota</taxon>
        <taxon>Gammaproteobacteria</taxon>
        <taxon>Enterobacterales</taxon>
        <taxon>Enterobacteriaceae</taxon>
        <taxon>aphid secondary symbionts</taxon>
        <taxon>Candidatus Williamhamiltonella</taxon>
    </lineage>
</organism>
<dbReference type="InterPro" id="IPR007001">
    <property type="entry name" value="Shufflon_N"/>
</dbReference>
<reference evidence="3 4" key="1">
    <citation type="journal article" date="2009" name="Proc. Natl. Acad. Sci. U.S.A.">
        <title>Hamiltonella defensa, genome evolution of protective bacterial endosymbiont from pathogenic ancestors.</title>
        <authorList>
            <person name="Degnan P.H."/>
            <person name="Yu Y."/>
            <person name="Sisneros N."/>
            <person name="Wing R.A."/>
            <person name="Moran N.A."/>
        </authorList>
    </citation>
    <scope>NUCLEOTIDE SEQUENCE [LARGE SCALE GENOMIC DNA]</scope>
    <source>
        <strain evidence="4">5AT</strain>
    </source>
</reference>
<dbReference type="Gene3D" id="1.20.81.30">
    <property type="entry name" value="Type II secretion system (T2SS), domain F"/>
    <property type="match status" value="1"/>
</dbReference>
<feature type="domain" description="Bacterial shufflon protein N-terminal" evidence="2">
    <location>
        <begin position="146"/>
        <end position="332"/>
    </location>
</feature>
<dbReference type="KEGG" id="hde:HDEF_1352"/>
<dbReference type="AlphaFoldDB" id="C4K600"/>
<feature type="compositionally biased region" description="Basic and acidic residues" evidence="1">
    <location>
        <begin position="17"/>
        <end position="26"/>
    </location>
</feature>
<name>C4K600_HAMD5</name>
<accession>C4K600</accession>
<dbReference type="InterPro" id="IPR042094">
    <property type="entry name" value="T2SS_GspF_sf"/>
</dbReference>
<dbReference type="eggNOG" id="COG1459">
    <property type="taxonomic scope" value="Bacteria"/>
</dbReference>
<keyword evidence="4" id="KW-1185">Reference proteome</keyword>
<dbReference type="Pfam" id="PF04917">
    <property type="entry name" value="Shufflon_N"/>
    <property type="match status" value="1"/>
</dbReference>